<evidence type="ECO:0000313" key="2">
    <source>
        <dbReference type="Proteomes" id="UP000683551"/>
    </source>
</evidence>
<accession>A0A9E6MYJ0</accession>
<evidence type="ECO:0000313" key="1">
    <source>
        <dbReference type="EMBL" id="QWY77636.1"/>
    </source>
</evidence>
<dbReference type="Proteomes" id="UP000683551">
    <property type="component" value="Chromosome"/>
</dbReference>
<dbReference type="EMBL" id="CP071137">
    <property type="protein sequence ID" value="QWY77636.1"/>
    <property type="molecule type" value="Genomic_DNA"/>
</dbReference>
<reference evidence="1" key="1">
    <citation type="submission" date="2021-02" db="EMBL/GenBank/DDBJ databases">
        <title>Comparative genomics of Ferrovum myxofaciens strains, predominant extremophile bacteria forming large biofilm stalactites in acid mine ecosystems.</title>
        <authorList>
            <person name="Burkartova K."/>
            <person name="Ridl J."/>
            <person name="Pajer P."/>
            <person name="Falteisek L."/>
        </authorList>
    </citation>
    <scope>NUCLEOTIDE SEQUENCE</scope>
    <source>
        <strain evidence="1">MI1III</strain>
    </source>
</reference>
<gene>
    <name evidence="1" type="ORF">JZL65_00665</name>
</gene>
<name>A0A9E6MYJ0_9PROT</name>
<protein>
    <submittedName>
        <fullName evidence="1">Uncharacterized protein</fullName>
    </submittedName>
</protein>
<dbReference type="RefSeq" id="WP_273144925.1">
    <property type="nucleotide sequence ID" value="NZ_CP053675.1"/>
</dbReference>
<dbReference type="AlphaFoldDB" id="A0A9E6MYJ0"/>
<organism evidence="1 2">
    <name type="scientific">Ferrovum myxofaciens</name>
    <dbReference type="NCBI Taxonomy" id="416213"/>
    <lineage>
        <taxon>Bacteria</taxon>
        <taxon>Pseudomonadati</taxon>
        <taxon>Pseudomonadota</taxon>
        <taxon>Betaproteobacteria</taxon>
        <taxon>Ferrovales</taxon>
        <taxon>Ferrovaceae</taxon>
        <taxon>Ferrovum</taxon>
    </lineage>
</organism>
<sequence length="78" mass="8343">MPQHRGCIKSQSITSDATLALKSFSATPSPSYLFIALAHAALSPLAVIGNNRDLMAFCEAPYKCQPHQVVPKPTSKMG</sequence>
<proteinExistence type="predicted"/>